<dbReference type="GO" id="GO:0005385">
    <property type="term" value="F:zinc ion transmembrane transporter activity"/>
    <property type="evidence" value="ECO:0007669"/>
    <property type="project" value="InterPro"/>
</dbReference>
<dbReference type="NCBIfam" id="TIGR01297">
    <property type="entry name" value="CDF"/>
    <property type="match status" value="1"/>
</dbReference>
<feature type="transmembrane region" description="Helical" evidence="8">
    <location>
        <begin position="59"/>
        <end position="76"/>
    </location>
</feature>
<evidence type="ECO:0000256" key="2">
    <source>
        <dbReference type="ARBA" id="ARBA00022448"/>
    </source>
</evidence>
<evidence type="ECO:0000256" key="5">
    <source>
        <dbReference type="ARBA" id="ARBA00023065"/>
    </source>
</evidence>
<reference evidence="11" key="1">
    <citation type="submission" date="2018-06" db="EMBL/GenBank/DDBJ databases">
        <authorList>
            <person name="Feng T."/>
            <person name="Jeon C.O."/>
        </authorList>
    </citation>
    <scope>NUCLEOTIDE SEQUENCE [LARGE SCALE GENOMIC DNA]</scope>
    <source>
        <strain evidence="11">S23</strain>
    </source>
</reference>
<gene>
    <name evidence="10" type="ORF">DN412_33020</name>
</gene>
<dbReference type="InterPro" id="IPR058533">
    <property type="entry name" value="Cation_efflux_TM"/>
</dbReference>
<evidence type="ECO:0000313" key="11">
    <source>
        <dbReference type="Proteomes" id="UP000255165"/>
    </source>
</evidence>
<dbReference type="InterPro" id="IPR045316">
    <property type="entry name" value="Msc2-like"/>
</dbReference>
<dbReference type="GO" id="GO:0006882">
    <property type="term" value="P:intracellular zinc ion homeostasis"/>
    <property type="evidence" value="ECO:0007669"/>
    <property type="project" value="InterPro"/>
</dbReference>
<evidence type="ECO:0000256" key="4">
    <source>
        <dbReference type="ARBA" id="ARBA00022989"/>
    </source>
</evidence>
<keyword evidence="6 8" id="KW-0472">Membrane</keyword>
<comment type="caution">
    <text evidence="10">The sequence shown here is derived from an EMBL/GenBank/DDBJ whole genome shotgun (WGS) entry which is preliminary data.</text>
</comment>
<feature type="compositionally biased region" description="Basic residues" evidence="7">
    <location>
        <begin position="164"/>
        <end position="184"/>
    </location>
</feature>
<organism evidence="10 11">
    <name type="scientific">Cupriavidus lacunae</name>
    <dbReference type="NCBI Taxonomy" id="2666307"/>
    <lineage>
        <taxon>Bacteria</taxon>
        <taxon>Pseudomonadati</taxon>
        <taxon>Pseudomonadota</taxon>
        <taxon>Betaproteobacteria</taxon>
        <taxon>Burkholderiales</taxon>
        <taxon>Burkholderiaceae</taxon>
        <taxon>Cupriavidus</taxon>
    </lineage>
</organism>
<dbReference type="PANTHER" id="PTHR45755:SF4">
    <property type="entry name" value="ZINC TRANSPORTER 7"/>
    <property type="match status" value="1"/>
</dbReference>
<dbReference type="PANTHER" id="PTHR45755">
    <property type="match status" value="1"/>
</dbReference>
<dbReference type="AlphaFoldDB" id="A0A370NKQ6"/>
<dbReference type="RefSeq" id="WP_115215431.1">
    <property type="nucleotide sequence ID" value="NZ_QKWJ01000070.1"/>
</dbReference>
<keyword evidence="3 8" id="KW-0812">Transmembrane</keyword>
<evidence type="ECO:0000256" key="1">
    <source>
        <dbReference type="ARBA" id="ARBA00004141"/>
    </source>
</evidence>
<name>A0A370NKQ6_9BURK</name>
<dbReference type="GO" id="GO:0016020">
    <property type="term" value="C:membrane"/>
    <property type="evidence" value="ECO:0007669"/>
    <property type="project" value="UniProtKB-SubCell"/>
</dbReference>
<dbReference type="Proteomes" id="UP000255165">
    <property type="component" value="Unassembled WGS sequence"/>
</dbReference>
<evidence type="ECO:0000256" key="8">
    <source>
        <dbReference type="SAM" id="Phobius"/>
    </source>
</evidence>
<evidence type="ECO:0000256" key="7">
    <source>
        <dbReference type="SAM" id="MobiDB-lite"/>
    </source>
</evidence>
<protein>
    <submittedName>
        <fullName evidence="10">Cation transporter</fullName>
    </submittedName>
</protein>
<dbReference type="Pfam" id="PF01545">
    <property type="entry name" value="Cation_efflux"/>
    <property type="match status" value="1"/>
</dbReference>
<dbReference type="Gene3D" id="1.20.1510.10">
    <property type="entry name" value="Cation efflux protein transmembrane domain"/>
    <property type="match status" value="1"/>
</dbReference>
<feature type="transmembrane region" description="Helical" evidence="8">
    <location>
        <begin position="88"/>
        <end position="110"/>
    </location>
</feature>
<accession>A0A370NKQ6</accession>
<proteinExistence type="predicted"/>
<evidence type="ECO:0000256" key="6">
    <source>
        <dbReference type="ARBA" id="ARBA00023136"/>
    </source>
</evidence>
<keyword evidence="11" id="KW-1185">Reference proteome</keyword>
<feature type="transmembrane region" description="Helical" evidence="8">
    <location>
        <begin position="130"/>
        <end position="149"/>
    </location>
</feature>
<dbReference type="InterPro" id="IPR027469">
    <property type="entry name" value="Cation_efflux_TMD_sf"/>
</dbReference>
<sequence>MHTHDLSAWTHSHAFDAGNRAAERGTRLVMVITAITMVVEIAAGLWFNSMALLADGWHMSSHALAIGLSAFAYGAARRYAGDGRFAFGAWKIEVLAGFASAVFLLGIAALMAAGSVERLFTPQAIHYREAMAVTALGLLVNLGCALILGGHAHGHDHGHEDGHHHHGHGHGHQHGHQRDHGHGHHHDINLRAAYVHVLADAATSVLAIVALAGGWWLGWAWLDPVMGLVGAVLVGRWAIGLLRQSGTVLLDREMDHPVVEEVREVLAGLDHGDESTRVSDLHVWRVGRQQFACIVCLVTHDAALTPQRVREALSVHEELVHVTVEISRCEGAH</sequence>
<feature type="transmembrane region" description="Helical" evidence="8">
    <location>
        <begin position="28"/>
        <end position="47"/>
    </location>
</feature>
<keyword evidence="5" id="KW-0406">Ion transport</keyword>
<evidence type="ECO:0000256" key="3">
    <source>
        <dbReference type="ARBA" id="ARBA00022692"/>
    </source>
</evidence>
<comment type="subcellular location">
    <subcellularLocation>
        <location evidence="1">Membrane</location>
        <topology evidence="1">Multi-pass membrane protein</topology>
    </subcellularLocation>
</comment>
<feature type="region of interest" description="Disordered" evidence="7">
    <location>
        <begin position="155"/>
        <end position="184"/>
    </location>
</feature>
<feature type="transmembrane region" description="Helical" evidence="8">
    <location>
        <begin position="193"/>
        <end position="218"/>
    </location>
</feature>
<dbReference type="InterPro" id="IPR002524">
    <property type="entry name" value="Cation_efflux"/>
</dbReference>
<keyword evidence="2" id="KW-0813">Transport</keyword>
<dbReference type="SUPFAM" id="SSF161111">
    <property type="entry name" value="Cation efflux protein transmembrane domain-like"/>
    <property type="match status" value="1"/>
</dbReference>
<evidence type="ECO:0000259" key="9">
    <source>
        <dbReference type="Pfam" id="PF01545"/>
    </source>
</evidence>
<dbReference type="EMBL" id="QKWJ01000070">
    <property type="protein sequence ID" value="RDK06175.1"/>
    <property type="molecule type" value="Genomic_DNA"/>
</dbReference>
<evidence type="ECO:0000313" key="10">
    <source>
        <dbReference type="EMBL" id="RDK06175.1"/>
    </source>
</evidence>
<feature type="transmembrane region" description="Helical" evidence="8">
    <location>
        <begin position="224"/>
        <end position="242"/>
    </location>
</feature>
<dbReference type="NCBIfam" id="NF033827">
    <property type="entry name" value="CDF_efflux_DmeF"/>
    <property type="match status" value="1"/>
</dbReference>
<feature type="domain" description="Cation efflux protein transmembrane" evidence="9">
    <location>
        <begin position="29"/>
        <end position="250"/>
    </location>
</feature>
<keyword evidence="4 8" id="KW-1133">Transmembrane helix</keyword>